<evidence type="ECO:0000313" key="2">
    <source>
        <dbReference type="Proteomes" id="UP000648182"/>
    </source>
</evidence>
<name>A0ABR8VMT1_9BACI</name>
<accession>A0ABR8VMT1</accession>
<dbReference type="Proteomes" id="UP000648182">
    <property type="component" value="Unassembled WGS sequence"/>
</dbReference>
<organism evidence="1 2">
    <name type="scientific">Bacillus norwichensis</name>
    <dbReference type="NCBI Taxonomy" id="2762217"/>
    <lineage>
        <taxon>Bacteria</taxon>
        <taxon>Bacillati</taxon>
        <taxon>Bacillota</taxon>
        <taxon>Bacilli</taxon>
        <taxon>Bacillales</taxon>
        <taxon>Bacillaceae</taxon>
        <taxon>Bacillus</taxon>
    </lineage>
</organism>
<gene>
    <name evidence="1" type="ORF">H9631_13320</name>
</gene>
<keyword evidence="2" id="KW-1185">Reference proteome</keyword>
<dbReference type="EMBL" id="JACSPV010000023">
    <property type="protein sequence ID" value="MBD8006058.1"/>
    <property type="molecule type" value="Genomic_DNA"/>
</dbReference>
<reference evidence="1 2" key="1">
    <citation type="submission" date="2020-08" db="EMBL/GenBank/DDBJ databases">
        <title>A Genomic Blueprint of the Chicken Gut Microbiome.</title>
        <authorList>
            <person name="Gilroy R."/>
            <person name="Ravi A."/>
            <person name="Getino M."/>
            <person name="Pursley I."/>
            <person name="Horton D.L."/>
            <person name="Alikhan N.-F."/>
            <person name="Baker D."/>
            <person name="Gharbi K."/>
            <person name="Hall N."/>
            <person name="Watson M."/>
            <person name="Adriaenssens E.M."/>
            <person name="Foster-Nyarko E."/>
            <person name="Jarju S."/>
            <person name="Secka A."/>
            <person name="Antonio M."/>
            <person name="Oren A."/>
            <person name="Chaudhuri R."/>
            <person name="La Ragione R.M."/>
            <person name="Hildebrand F."/>
            <person name="Pallen M.J."/>
        </authorList>
    </citation>
    <scope>NUCLEOTIDE SEQUENCE [LARGE SCALE GENOMIC DNA]</scope>
    <source>
        <strain evidence="1 2">Sa1BUA2</strain>
    </source>
</reference>
<protein>
    <recommendedName>
        <fullName evidence="3">SMI1/KNR4 family protein</fullName>
    </recommendedName>
</protein>
<evidence type="ECO:0000313" key="1">
    <source>
        <dbReference type="EMBL" id="MBD8006058.1"/>
    </source>
</evidence>
<evidence type="ECO:0008006" key="3">
    <source>
        <dbReference type="Google" id="ProtNLM"/>
    </source>
</evidence>
<comment type="caution">
    <text evidence="1">The sequence shown here is derived from an EMBL/GenBank/DDBJ whole genome shotgun (WGS) entry which is preliminary data.</text>
</comment>
<dbReference type="RefSeq" id="WP_191813574.1">
    <property type="nucleotide sequence ID" value="NZ_JACSPV010000023.1"/>
</dbReference>
<sequence>MFDKIDFSPGQITFNDFNIDIYKPLDLDDDNLKEDMFKVSYPNNYILDIGWYSGVEKFIVFIIKDSNWDNPIKKVLCSDLLELNNSVEMCADYLRQKLIKE</sequence>
<proteinExistence type="predicted"/>